<dbReference type="PROSITE" id="PS00041">
    <property type="entry name" value="HTH_ARAC_FAMILY_1"/>
    <property type="match status" value="1"/>
</dbReference>
<comment type="caution">
    <text evidence="7">The sequence shown here is derived from an EMBL/GenBank/DDBJ whole genome shotgun (WGS) entry which is preliminary data.</text>
</comment>
<evidence type="ECO:0000256" key="5">
    <source>
        <dbReference type="SAM" id="Phobius"/>
    </source>
</evidence>
<feature type="region of interest" description="Disordered" evidence="4">
    <location>
        <begin position="219"/>
        <end position="251"/>
    </location>
</feature>
<evidence type="ECO:0000259" key="6">
    <source>
        <dbReference type="PROSITE" id="PS01124"/>
    </source>
</evidence>
<protein>
    <recommendedName>
        <fullName evidence="6">HTH araC/xylS-type domain-containing protein</fullName>
    </recommendedName>
</protein>
<evidence type="ECO:0000256" key="4">
    <source>
        <dbReference type="SAM" id="MobiDB-lite"/>
    </source>
</evidence>
<dbReference type="SUPFAM" id="SSF46689">
    <property type="entry name" value="Homeodomain-like"/>
    <property type="match status" value="1"/>
</dbReference>
<feature type="domain" description="HTH araC/xylS-type" evidence="6">
    <location>
        <begin position="494"/>
        <end position="595"/>
    </location>
</feature>
<dbReference type="Gene3D" id="1.10.10.60">
    <property type="entry name" value="Homeodomain-like"/>
    <property type="match status" value="1"/>
</dbReference>
<dbReference type="SMART" id="SM00342">
    <property type="entry name" value="HTH_ARAC"/>
    <property type="match status" value="1"/>
</dbReference>
<dbReference type="InterPro" id="IPR009057">
    <property type="entry name" value="Homeodomain-like_sf"/>
</dbReference>
<dbReference type="EMBL" id="BKCJ010546796">
    <property type="protein sequence ID" value="GFB07590.1"/>
    <property type="molecule type" value="Genomic_DNA"/>
</dbReference>
<accession>A0A699KSI7</accession>
<dbReference type="AlphaFoldDB" id="A0A699KSI7"/>
<dbReference type="GO" id="GO:0003700">
    <property type="term" value="F:DNA-binding transcription factor activity"/>
    <property type="evidence" value="ECO:0007669"/>
    <property type="project" value="InterPro"/>
</dbReference>
<keyword evidence="5" id="KW-0472">Membrane</keyword>
<dbReference type="GO" id="GO:0043565">
    <property type="term" value="F:sequence-specific DNA binding"/>
    <property type="evidence" value="ECO:0007669"/>
    <property type="project" value="InterPro"/>
</dbReference>
<dbReference type="PANTHER" id="PTHR43280">
    <property type="entry name" value="ARAC-FAMILY TRANSCRIPTIONAL REGULATOR"/>
    <property type="match status" value="1"/>
</dbReference>
<organism evidence="7">
    <name type="scientific">Tanacetum cinerariifolium</name>
    <name type="common">Dalmatian daisy</name>
    <name type="synonym">Chrysanthemum cinerariifolium</name>
    <dbReference type="NCBI Taxonomy" id="118510"/>
    <lineage>
        <taxon>Eukaryota</taxon>
        <taxon>Viridiplantae</taxon>
        <taxon>Streptophyta</taxon>
        <taxon>Embryophyta</taxon>
        <taxon>Tracheophyta</taxon>
        <taxon>Spermatophyta</taxon>
        <taxon>Magnoliopsida</taxon>
        <taxon>eudicotyledons</taxon>
        <taxon>Gunneridae</taxon>
        <taxon>Pentapetalae</taxon>
        <taxon>asterids</taxon>
        <taxon>campanulids</taxon>
        <taxon>Asterales</taxon>
        <taxon>Asteraceae</taxon>
        <taxon>Asteroideae</taxon>
        <taxon>Anthemideae</taxon>
        <taxon>Anthemidinae</taxon>
        <taxon>Tanacetum</taxon>
    </lineage>
</organism>
<feature type="region of interest" description="Disordered" evidence="4">
    <location>
        <begin position="595"/>
        <end position="619"/>
    </location>
</feature>
<dbReference type="PANTHER" id="PTHR43280:SF29">
    <property type="entry name" value="ARAC-FAMILY TRANSCRIPTIONAL REGULATOR"/>
    <property type="match status" value="1"/>
</dbReference>
<name>A0A699KSI7_TANCI</name>
<sequence length="619" mass="66103">TGNAPPHQIAPHGFRPLLREAPVQGRVALVIGVALHLQAQFRRLRQGRSQRIEAGSSCGQQISLALRKIEGPQRNRLPTLKLTQQASWRGGHDHWRSHSQRSDRRKAGLARYWGSWPSASNNNRRLNPGRARDRGHFGPRCYRRRRQYCRVVAEKVARGNGAGRRRRRGEPPERAPRGSRAIGPGELRGLHPPQPAAGVGAVLAVVEAQGVGVPGAQAPCRPSPTEDGAGCAASGGQAMAASQRRSRSGRGRFIRGCKSEGSYDSCRPGTAHTGTAGILQAQPVAWPVPVLPGVHLAGAGLAWDRHCGALPETTRAAGNHPVGYGARAVPERGAVHGPQARFSACQRAAFSALAAIYVLPHAAAAARPAPRATTAAALGRAGAAKPDFCLYQSAGRGVLGGGLRLPGSAPTPHSPLFLHIGWALALTPISFLAAVYYLAYCALRQREVFAFPAPARAELQELLQEAPASATPVEPVRQPRLSASQVQYWQTQLQGLLTTEKVYLEADLNLPGLAQKAGLTTHELSFVLNEGFGVNFFQFINGYRVEEAKRLLTSAQHQHLSMVGIAFEAGFSSKTTFNTTFKKVTGLTPSQFLQQGQAGKTPLPEPLGSIQLPSMGSVG</sequence>
<evidence type="ECO:0000256" key="2">
    <source>
        <dbReference type="ARBA" id="ARBA00023125"/>
    </source>
</evidence>
<evidence type="ECO:0000256" key="1">
    <source>
        <dbReference type="ARBA" id="ARBA00023015"/>
    </source>
</evidence>
<evidence type="ECO:0000313" key="7">
    <source>
        <dbReference type="EMBL" id="GFB07590.1"/>
    </source>
</evidence>
<dbReference type="InterPro" id="IPR018060">
    <property type="entry name" value="HTH_AraC"/>
</dbReference>
<feature type="compositionally biased region" description="Low complexity" evidence="4">
    <location>
        <begin position="228"/>
        <end position="243"/>
    </location>
</feature>
<keyword evidence="1" id="KW-0805">Transcription regulation</keyword>
<feature type="transmembrane region" description="Helical" evidence="5">
    <location>
        <begin position="416"/>
        <end position="439"/>
    </location>
</feature>
<proteinExistence type="predicted"/>
<reference evidence="7" key="1">
    <citation type="journal article" date="2019" name="Sci. Rep.">
        <title>Draft genome of Tanacetum cinerariifolium, the natural source of mosquito coil.</title>
        <authorList>
            <person name="Yamashiro T."/>
            <person name="Shiraishi A."/>
            <person name="Satake H."/>
            <person name="Nakayama K."/>
        </authorList>
    </citation>
    <scope>NUCLEOTIDE SEQUENCE</scope>
</reference>
<feature type="region of interest" description="Disordered" evidence="4">
    <location>
        <begin position="85"/>
        <end position="106"/>
    </location>
</feature>
<gene>
    <name evidence="7" type="ORF">Tci_679561</name>
</gene>
<feature type="region of interest" description="Disordered" evidence="4">
    <location>
        <begin position="157"/>
        <end position="194"/>
    </location>
</feature>
<feature type="non-terminal residue" evidence="7">
    <location>
        <position position="1"/>
    </location>
</feature>
<dbReference type="InterPro" id="IPR018062">
    <property type="entry name" value="HTH_AraC-typ_CS"/>
</dbReference>
<feature type="region of interest" description="Disordered" evidence="4">
    <location>
        <begin position="118"/>
        <end position="138"/>
    </location>
</feature>
<keyword evidence="3" id="KW-0804">Transcription</keyword>
<keyword evidence="5" id="KW-0812">Transmembrane</keyword>
<evidence type="ECO:0000256" key="3">
    <source>
        <dbReference type="ARBA" id="ARBA00023163"/>
    </source>
</evidence>
<dbReference type="Pfam" id="PF12833">
    <property type="entry name" value="HTH_18"/>
    <property type="match status" value="1"/>
</dbReference>
<dbReference type="PROSITE" id="PS01124">
    <property type="entry name" value="HTH_ARAC_FAMILY_2"/>
    <property type="match status" value="1"/>
</dbReference>
<keyword evidence="2" id="KW-0238">DNA-binding</keyword>
<feature type="compositionally biased region" description="Basic and acidic residues" evidence="4">
    <location>
        <begin position="90"/>
        <end position="106"/>
    </location>
</feature>
<keyword evidence="5" id="KW-1133">Transmembrane helix</keyword>